<comment type="caution">
    <text evidence="3">The sequence shown here is derived from an EMBL/GenBank/DDBJ whole genome shotgun (WGS) entry which is preliminary data.</text>
</comment>
<dbReference type="SMART" id="SM00363">
    <property type="entry name" value="S4"/>
    <property type="match status" value="1"/>
</dbReference>
<dbReference type="InterPro" id="IPR040591">
    <property type="entry name" value="RqcP2_RBD"/>
</dbReference>
<evidence type="ECO:0000259" key="2">
    <source>
        <dbReference type="SMART" id="SM00363"/>
    </source>
</evidence>
<dbReference type="PROSITE" id="PS50889">
    <property type="entry name" value="S4"/>
    <property type="match status" value="1"/>
</dbReference>
<dbReference type="CDD" id="cd00165">
    <property type="entry name" value="S4"/>
    <property type="match status" value="1"/>
</dbReference>
<dbReference type="Gene3D" id="3.10.290.10">
    <property type="entry name" value="RNA-binding S4 domain"/>
    <property type="match status" value="1"/>
</dbReference>
<evidence type="ECO:0000313" key="4">
    <source>
        <dbReference type="Proteomes" id="UP001230220"/>
    </source>
</evidence>
<organism evidence="3 4">
    <name type="scientific">Breznakia pachnodae</name>
    <dbReference type="NCBI Taxonomy" id="265178"/>
    <lineage>
        <taxon>Bacteria</taxon>
        <taxon>Bacillati</taxon>
        <taxon>Bacillota</taxon>
        <taxon>Erysipelotrichia</taxon>
        <taxon>Erysipelotrichales</taxon>
        <taxon>Erysipelotrichaceae</taxon>
        <taxon>Breznakia</taxon>
    </lineage>
</organism>
<gene>
    <name evidence="3" type="ORF">J2S15_002669</name>
</gene>
<dbReference type="Gene3D" id="3.30.70.330">
    <property type="match status" value="1"/>
</dbReference>
<proteinExistence type="predicted"/>
<dbReference type="Gene3D" id="3.30.1370.160">
    <property type="match status" value="1"/>
</dbReference>
<keyword evidence="1" id="KW-0694">RNA-binding</keyword>
<keyword evidence="4" id="KW-1185">Reference proteome</keyword>
<dbReference type="Proteomes" id="UP001230220">
    <property type="component" value="Unassembled WGS sequence"/>
</dbReference>
<dbReference type="RefSeq" id="WP_307409056.1">
    <property type="nucleotide sequence ID" value="NZ_JAUSUR010000005.1"/>
</dbReference>
<accession>A0ABU0E523</accession>
<name>A0ABU0E523_9FIRM</name>
<feature type="domain" description="RNA-binding S4" evidence="2">
    <location>
        <begin position="189"/>
        <end position="249"/>
    </location>
</feature>
<sequence>MEKSVLNKALKVMKNNRQQTSIHFKGNEDFISRIEDYLDQVGTYRKVFTPFLSSVQQEIIRSYVGKKMQLLFDGGYENSEYKKCLISYEDLDIPFPIVCLKAVYDTKYYSINHRDVLGALMHLGIERNQFGDIIVDNGNIFIFVNRDIANFIKLELRQVKRCVVEFKEYDEEIVFAVEYDYKDKVVSSFRLDVLVAAITNLSREKAKKIVQEGLVKVNHVPLEDCAYLCNNYCTLSIRGYGRFKVEDLERTTRSNRHCIRIGKYR</sequence>
<protein>
    <submittedName>
        <fullName evidence="3">RNA-binding protein YlmH</fullName>
    </submittedName>
</protein>
<evidence type="ECO:0000256" key="1">
    <source>
        <dbReference type="PROSITE-ProRule" id="PRU00182"/>
    </source>
</evidence>
<dbReference type="InterPro" id="IPR036986">
    <property type="entry name" value="S4_RNA-bd_sf"/>
</dbReference>
<dbReference type="SUPFAM" id="SSF55174">
    <property type="entry name" value="Alpha-L RNA-binding motif"/>
    <property type="match status" value="1"/>
</dbReference>
<dbReference type="Pfam" id="PF17774">
    <property type="entry name" value="YlmH_RBD"/>
    <property type="match status" value="1"/>
</dbReference>
<dbReference type="EMBL" id="JAUSUR010000005">
    <property type="protein sequence ID" value="MDQ0361916.1"/>
    <property type="molecule type" value="Genomic_DNA"/>
</dbReference>
<dbReference type="Pfam" id="PF01479">
    <property type="entry name" value="S4"/>
    <property type="match status" value="1"/>
</dbReference>
<evidence type="ECO:0000313" key="3">
    <source>
        <dbReference type="EMBL" id="MDQ0361916.1"/>
    </source>
</evidence>
<dbReference type="InterPro" id="IPR002942">
    <property type="entry name" value="S4_RNA-bd"/>
</dbReference>
<dbReference type="InterPro" id="IPR012677">
    <property type="entry name" value="Nucleotide-bd_a/b_plait_sf"/>
</dbReference>
<reference evidence="3 4" key="1">
    <citation type="submission" date="2023-07" db="EMBL/GenBank/DDBJ databases">
        <title>Genomic Encyclopedia of Type Strains, Phase IV (KMG-IV): sequencing the most valuable type-strain genomes for metagenomic binning, comparative biology and taxonomic classification.</title>
        <authorList>
            <person name="Goeker M."/>
        </authorList>
    </citation>
    <scope>NUCLEOTIDE SEQUENCE [LARGE SCALE GENOMIC DNA]</scope>
    <source>
        <strain evidence="3 4">DSM 16784</strain>
    </source>
</reference>